<evidence type="ECO:0000256" key="1">
    <source>
        <dbReference type="ARBA" id="ARBA00008834"/>
    </source>
</evidence>
<comment type="similarity">
    <text evidence="1 9">Belongs to the glycosyl hydrolase 28 family.</text>
</comment>
<dbReference type="GO" id="GO:0004650">
    <property type="term" value="F:polygalacturonase activity"/>
    <property type="evidence" value="ECO:0007669"/>
    <property type="project" value="InterPro"/>
</dbReference>
<gene>
    <name evidence="11" type="ORF">H5P28_13705</name>
</gene>
<evidence type="ECO:0000256" key="3">
    <source>
        <dbReference type="ARBA" id="ARBA00022801"/>
    </source>
</evidence>
<keyword evidence="2" id="KW-0677">Repeat</keyword>
<protein>
    <submittedName>
        <fullName evidence="11">DNRLRE domain-containing protein</fullName>
    </submittedName>
</protein>
<dbReference type="GO" id="GO:0000272">
    <property type="term" value="P:polysaccharide catabolic process"/>
    <property type="evidence" value="ECO:0007669"/>
    <property type="project" value="UniProtKB-KW"/>
</dbReference>
<evidence type="ECO:0000256" key="7">
    <source>
        <dbReference type="ARBA" id="ARBA00023326"/>
    </source>
</evidence>
<name>A0A842HH43_9BACT</name>
<dbReference type="Gene3D" id="2.160.20.10">
    <property type="entry name" value="Single-stranded right-handed beta-helix, Pectin lyase-like"/>
    <property type="match status" value="1"/>
</dbReference>
<dbReference type="InterPro" id="IPR011050">
    <property type="entry name" value="Pectin_lyase_fold/virulence"/>
</dbReference>
<keyword evidence="3 9" id="KW-0378">Hydrolase</keyword>
<dbReference type="InterPro" id="IPR000743">
    <property type="entry name" value="Glyco_hydro_28"/>
</dbReference>
<evidence type="ECO:0000313" key="11">
    <source>
        <dbReference type="EMBL" id="MBC2595318.1"/>
    </source>
</evidence>
<evidence type="ECO:0000256" key="8">
    <source>
        <dbReference type="ARBA" id="ARBA00037278"/>
    </source>
</evidence>
<dbReference type="NCBIfam" id="NF033679">
    <property type="entry name" value="DNRLRE_dom"/>
    <property type="match status" value="1"/>
</dbReference>
<dbReference type="Proteomes" id="UP000546464">
    <property type="component" value="Unassembled WGS sequence"/>
</dbReference>
<dbReference type="AlphaFoldDB" id="A0A842HH43"/>
<proteinExistence type="inferred from homology"/>
<comment type="function">
    <text evidence="8">Pectinolytic enzyme involved in the degradation of xylogalacturonan (xga), a galacturonan backbone heavily substituted with xylose, and which is one important component of the hairy regions of pectin. Activity requires a galacturonic acid backbone substituted with xylose.</text>
</comment>
<dbReference type="PANTHER" id="PTHR31736:SF9">
    <property type="entry name" value="ENDO-XYLOGALACTURONAN HYDROLASE A-RELATED"/>
    <property type="match status" value="1"/>
</dbReference>
<evidence type="ECO:0000313" key="12">
    <source>
        <dbReference type="Proteomes" id="UP000546464"/>
    </source>
</evidence>
<accession>A0A842HH43</accession>
<keyword evidence="12" id="KW-1185">Reference proteome</keyword>
<comment type="caution">
    <text evidence="11">The sequence shown here is derived from an EMBL/GenBank/DDBJ whole genome shotgun (WGS) entry which is preliminary data.</text>
</comment>
<evidence type="ECO:0000256" key="5">
    <source>
        <dbReference type="ARBA" id="ARBA00023277"/>
    </source>
</evidence>
<dbReference type="PANTHER" id="PTHR31736">
    <property type="match status" value="1"/>
</dbReference>
<dbReference type="EMBL" id="JACHVB010000035">
    <property type="protein sequence ID" value="MBC2595318.1"/>
    <property type="molecule type" value="Genomic_DNA"/>
</dbReference>
<keyword evidence="4" id="KW-0325">Glycoprotein</keyword>
<keyword evidence="5" id="KW-0119">Carbohydrate metabolism</keyword>
<sequence length="807" mass="86471">MFSRKTHTLKMLVINSLCLTAAGISSAETLSLSPVADGFIRSTMSAEKCRNTTNELFIVGNTAQHGDAFRGVLAFDLNAPELKGATIVSAQLVLDIKERDVAGGGSASQVAQVGVYKLARSFDEASVDWLRSNSGNPWTTVGGDFGPCLATVEANPAEAATGQALSFSSEPLAQAVQESLGNDVSFLIKLGTEGPQRSVFRFLSGAPRLVIEYTPSDEAAAINAWRDAPAGQPETPVSGVVPLAGNFKEPLSPRYAVVAGGHPVDVRANRFNFDVAMFTLGSEPVTVDVMVKDDFSAYTLKPTRHGVAVERIGQALRFTLSEPHKLVLEIPGRTPLAIIVTPAETDVPDAADPAVVFYQPGYTNAGTIRPKDGQTIYLAPNALVRGRIEARGVKNVRVMGRGVLDATGNSSQGNRQPGILFEDCENILVEGIGLRSLNGWWQTLYINSQNIEVTHMNLFGIGVNTDGVDIDAVKNFVVRDSFIRAEDDGLGWHSLDAETYGEMITENALADNLVIWNTTAGNGIRIGASMEGQLWRDITIRNVDILMHAGAGIYSDYSDWAWITNLRFENIAIEKAGKPIDFYIEKTRYSNASGYLDRRGNIDRLLFENVTMNGGTIRLAGYDKEHLISTVRFNQCVNAGVPVDAPDKISINAYVTDVAFNEPLPPTPPSSPELVVLSECESRAAGAPQFIARAAGSQIGRTRVLEASQSGATIVHEVPAPASGKYALTLTIRTSPDGGVADLKLNGKVVAEAVDFYAPAPAYQTIDCGELDIDTAGSQDLEATVTGKNPASSGYRLELDTLEFAAK</sequence>
<dbReference type="Pfam" id="PF00295">
    <property type="entry name" value="Glyco_hydro_28"/>
    <property type="match status" value="1"/>
</dbReference>
<evidence type="ECO:0000256" key="2">
    <source>
        <dbReference type="ARBA" id="ARBA00022737"/>
    </source>
</evidence>
<feature type="chain" id="PRO_5032666423" evidence="10">
    <location>
        <begin position="28"/>
        <end position="807"/>
    </location>
</feature>
<evidence type="ECO:0000256" key="9">
    <source>
        <dbReference type="RuleBase" id="RU361169"/>
    </source>
</evidence>
<evidence type="ECO:0000256" key="4">
    <source>
        <dbReference type="ARBA" id="ARBA00023180"/>
    </source>
</evidence>
<keyword evidence="10" id="KW-0732">Signal</keyword>
<evidence type="ECO:0000256" key="6">
    <source>
        <dbReference type="ARBA" id="ARBA00023295"/>
    </source>
</evidence>
<organism evidence="11 12">
    <name type="scientific">Ruficoccus amylovorans</name>
    <dbReference type="NCBI Taxonomy" id="1804625"/>
    <lineage>
        <taxon>Bacteria</taxon>
        <taxon>Pseudomonadati</taxon>
        <taxon>Verrucomicrobiota</taxon>
        <taxon>Opitutia</taxon>
        <taxon>Puniceicoccales</taxon>
        <taxon>Cerasicoccaceae</taxon>
        <taxon>Ruficoccus</taxon>
    </lineage>
</organism>
<dbReference type="RefSeq" id="WP_185676272.1">
    <property type="nucleotide sequence ID" value="NZ_JACHVB010000035.1"/>
</dbReference>
<evidence type="ECO:0000256" key="10">
    <source>
        <dbReference type="SAM" id="SignalP"/>
    </source>
</evidence>
<dbReference type="InterPro" id="IPR012334">
    <property type="entry name" value="Pectin_lyas_fold"/>
</dbReference>
<reference evidence="11 12" key="1">
    <citation type="submission" date="2020-07" db="EMBL/GenBank/DDBJ databases">
        <authorList>
            <person name="Feng X."/>
        </authorList>
    </citation>
    <scope>NUCLEOTIDE SEQUENCE [LARGE SCALE GENOMIC DNA]</scope>
    <source>
        <strain evidence="11 12">JCM31066</strain>
    </source>
</reference>
<feature type="signal peptide" evidence="10">
    <location>
        <begin position="1"/>
        <end position="27"/>
    </location>
</feature>
<keyword evidence="6 9" id="KW-0326">Glycosidase</keyword>
<keyword evidence="7" id="KW-0624">Polysaccharide degradation</keyword>
<dbReference type="SUPFAM" id="SSF51126">
    <property type="entry name" value="Pectin lyase-like"/>
    <property type="match status" value="1"/>
</dbReference>